<gene>
    <name evidence="1" type="ORF">ACFOWS_13440</name>
</gene>
<sequence>MKLNNRNKIALGSFMALLFLSYQLAIKKTLVLKSGYLSNIGQQELAQNIPLQLATLAQREKQLDIQFKGLDLESTNFQNDLLRFLNEHTLSNAVKMIGFNAPHSIENGNTSTKTFTFVLEGPFSGILKIGHSLENQGSFGAITHMGFEKIKDYRTGKSSLQATIHLQLME</sequence>
<name>A0ABV8PQ07_9FLAO</name>
<comment type="caution">
    <text evidence="1">The sequence shown here is derived from an EMBL/GenBank/DDBJ whole genome shotgun (WGS) entry which is preliminary data.</text>
</comment>
<evidence type="ECO:0000313" key="2">
    <source>
        <dbReference type="Proteomes" id="UP001595841"/>
    </source>
</evidence>
<proteinExistence type="predicted"/>
<accession>A0ABV8PQ07</accession>
<organism evidence="1 2">
    <name type="scientific">Flagellimonas marina</name>
    <dbReference type="NCBI Taxonomy" id="1775168"/>
    <lineage>
        <taxon>Bacteria</taxon>
        <taxon>Pseudomonadati</taxon>
        <taxon>Bacteroidota</taxon>
        <taxon>Flavobacteriia</taxon>
        <taxon>Flavobacteriales</taxon>
        <taxon>Flavobacteriaceae</taxon>
        <taxon>Flagellimonas</taxon>
    </lineage>
</organism>
<dbReference type="RefSeq" id="WP_379765371.1">
    <property type="nucleotide sequence ID" value="NZ_JBHSCL010000007.1"/>
</dbReference>
<keyword evidence="2" id="KW-1185">Reference proteome</keyword>
<dbReference type="EMBL" id="JBHSCL010000007">
    <property type="protein sequence ID" value="MFC4221151.1"/>
    <property type="molecule type" value="Genomic_DNA"/>
</dbReference>
<reference evidence="2" key="1">
    <citation type="journal article" date="2019" name="Int. J. Syst. Evol. Microbiol.">
        <title>The Global Catalogue of Microorganisms (GCM) 10K type strain sequencing project: providing services to taxonomists for standard genome sequencing and annotation.</title>
        <authorList>
            <consortium name="The Broad Institute Genomics Platform"/>
            <consortium name="The Broad Institute Genome Sequencing Center for Infectious Disease"/>
            <person name="Wu L."/>
            <person name="Ma J."/>
        </authorList>
    </citation>
    <scope>NUCLEOTIDE SEQUENCE [LARGE SCALE GENOMIC DNA]</scope>
    <source>
        <strain evidence="2">CGMCC 1.15774</strain>
    </source>
</reference>
<protein>
    <submittedName>
        <fullName evidence="1">Uncharacterized protein</fullName>
    </submittedName>
</protein>
<evidence type="ECO:0000313" key="1">
    <source>
        <dbReference type="EMBL" id="MFC4221151.1"/>
    </source>
</evidence>
<dbReference type="Proteomes" id="UP001595841">
    <property type="component" value="Unassembled WGS sequence"/>
</dbReference>